<dbReference type="Proteomes" id="UP001247620">
    <property type="component" value="Unassembled WGS sequence"/>
</dbReference>
<organism evidence="2 3">
    <name type="scientific">Mucilaginibacter pocheonensis</name>
    <dbReference type="NCBI Taxonomy" id="398050"/>
    <lineage>
        <taxon>Bacteria</taxon>
        <taxon>Pseudomonadati</taxon>
        <taxon>Bacteroidota</taxon>
        <taxon>Sphingobacteriia</taxon>
        <taxon>Sphingobacteriales</taxon>
        <taxon>Sphingobacteriaceae</taxon>
        <taxon>Mucilaginibacter</taxon>
    </lineage>
</organism>
<dbReference type="RefSeq" id="WP_310102769.1">
    <property type="nucleotide sequence ID" value="NZ_JAVDUU010000005.1"/>
</dbReference>
<evidence type="ECO:0000313" key="2">
    <source>
        <dbReference type="EMBL" id="MDR6945196.1"/>
    </source>
</evidence>
<dbReference type="EMBL" id="JAVDUU010000005">
    <property type="protein sequence ID" value="MDR6945196.1"/>
    <property type="molecule type" value="Genomic_DNA"/>
</dbReference>
<proteinExistence type="predicted"/>
<sequence length="127" mass="14409">MKNSIKLSALFLLLSFGAFAAKPVKAKEDPAKSKDVITLSAMKENRGVYVNVLKAGSRKPYVLVYDRDSNMLLKDVLPNKPEVTKGYVLTNLDNGNYTIMVISNNEVVRKQVHVYEEYNQKTFFFIN</sequence>
<feature type="chain" id="PRO_5045646054" description="Por secretion system C-terminal sorting domain-containing protein" evidence="1">
    <location>
        <begin position="21"/>
        <end position="127"/>
    </location>
</feature>
<protein>
    <recommendedName>
        <fullName evidence="4">Por secretion system C-terminal sorting domain-containing protein</fullName>
    </recommendedName>
</protein>
<keyword evidence="1" id="KW-0732">Signal</keyword>
<evidence type="ECO:0000313" key="3">
    <source>
        <dbReference type="Proteomes" id="UP001247620"/>
    </source>
</evidence>
<accession>A0ABU1TK52</accession>
<evidence type="ECO:0000256" key="1">
    <source>
        <dbReference type="SAM" id="SignalP"/>
    </source>
</evidence>
<comment type="caution">
    <text evidence="2">The sequence shown here is derived from an EMBL/GenBank/DDBJ whole genome shotgun (WGS) entry which is preliminary data.</text>
</comment>
<name>A0ABU1TK52_9SPHI</name>
<keyword evidence="3" id="KW-1185">Reference proteome</keyword>
<reference evidence="2 3" key="1">
    <citation type="submission" date="2023-07" db="EMBL/GenBank/DDBJ databases">
        <title>Sorghum-associated microbial communities from plants grown in Nebraska, USA.</title>
        <authorList>
            <person name="Schachtman D."/>
        </authorList>
    </citation>
    <scope>NUCLEOTIDE SEQUENCE [LARGE SCALE GENOMIC DNA]</scope>
    <source>
        <strain evidence="2 3">3262</strain>
    </source>
</reference>
<gene>
    <name evidence="2" type="ORF">J2W55_005064</name>
</gene>
<feature type="signal peptide" evidence="1">
    <location>
        <begin position="1"/>
        <end position="20"/>
    </location>
</feature>
<evidence type="ECO:0008006" key="4">
    <source>
        <dbReference type="Google" id="ProtNLM"/>
    </source>
</evidence>